<feature type="compositionally biased region" description="Low complexity" evidence="1">
    <location>
        <begin position="457"/>
        <end position="469"/>
    </location>
</feature>
<evidence type="ECO:0000256" key="1">
    <source>
        <dbReference type="SAM" id="MobiDB-lite"/>
    </source>
</evidence>
<protein>
    <submittedName>
        <fullName evidence="2">Uncharacterized protein</fullName>
    </submittedName>
</protein>
<keyword evidence="3" id="KW-1185">Reference proteome</keyword>
<evidence type="ECO:0000313" key="2">
    <source>
        <dbReference type="EMBL" id="KAL1520778.1"/>
    </source>
</evidence>
<feature type="region of interest" description="Disordered" evidence="1">
    <location>
        <begin position="448"/>
        <end position="523"/>
    </location>
</feature>
<accession>A0AB34JIJ3</accession>
<sequence length="523" mass="54018">MFRRRGEGKEAIEGQEERHTPPPRPSKTHSHTPAHTPSSRDAPSRMVEAESPTAHGSRGWWRRSAAPSKLSAWDLIYRLRSSEDAMTMPPSRAEVQAIVLAYETTAACLEAMGEREKAADLLQVFLPAFLERGEVAPVWSAHMSLQASIAAGGAPPDTPDRPFFLGDGTPSPRGVPLSIAERVAAATSTVGGRRFAEELAMEAEASKMAADPLGAAVRVEGAAARAAPLPRSSDAGAAAAAPSGGLTEDAIVSSPEGAPAAAASAEVVPAAEAEVQGAGLMTDELKAPVAERSEAADIEVVASDERVEPDVQPTDVASEEVKAKDVEGEQVKAKDVEDEEVKAADAEAATGLDATVMEEATQAARGAETTTTDAEAKEVKAEVEDGEIVADLGTATGLEAAVMDEVGQVAREAEVATIEVEEEGTRPEVEVDAMTTGAEAQAIYIDSKEPGADVEVEATSADAAEGSAAHLSDMDAGEKKKKKKKKKKEEGGLVLGEGDFAESGTAPSGLSDSLAKSVATAAA</sequence>
<name>A0AB34JIJ3_PRYPA</name>
<dbReference type="Proteomes" id="UP001515480">
    <property type="component" value="Unassembled WGS sequence"/>
</dbReference>
<gene>
    <name evidence="2" type="ORF">AB1Y20_022342</name>
</gene>
<dbReference type="EMBL" id="JBGBPQ010000008">
    <property type="protein sequence ID" value="KAL1520778.1"/>
    <property type="molecule type" value="Genomic_DNA"/>
</dbReference>
<feature type="compositionally biased region" description="Basic and acidic residues" evidence="1">
    <location>
        <begin position="1"/>
        <end position="20"/>
    </location>
</feature>
<comment type="caution">
    <text evidence="2">The sequence shown here is derived from an EMBL/GenBank/DDBJ whole genome shotgun (WGS) entry which is preliminary data.</text>
</comment>
<organism evidence="2 3">
    <name type="scientific">Prymnesium parvum</name>
    <name type="common">Toxic golden alga</name>
    <dbReference type="NCBI Taxonomy" id="97485"/>
    <lineage>
        <taxon>Eukaryota</taxon>
        <taxon>Haptista</taxon>
        <taxon>Haptophyta</taxon>
        <taxon>Prymnesiophyceae</taxon>
        <taxon>Prymnesiales</taxon>
        <taxon>Prymnesiaceae</taxon>
        <taxon>Prymnesium</taxon>
    </lineage>
</organism>
<evidence type="ECO:0000313" key="3">
    <source>
        <dbReference type="Proteomes" id="UP001515480"/>
    </source>
</evidence>
<reference evidence="2 3" key="1">
    <citation type="journal article" date="2024" name="Science">
        <title>Giant polyketide synthase enzymes in the biosynthesis of giant marine polyether toxins.</title>
        <authorList>
            <person name="Fallon T.R."/>
            <person name="Shende V.V."/>
            <person name="Wierzbicki I.H."/>
            <person name="Pendleton A.L."/>
            <person name="Watervoot N.F."/>
            <person name="Auber R.P."/>
            <person name="Gonzalez D.J."/>
            <person name="Wisecaver J.H."/>
            <person name="Moore B.S."/>
        </authorList>
    </citation>
    <scope>NUCLEOTIDE SEQUENCE [LARGE SCALE GENOMIC DNA]</scope>
    <source>
        <strain evidence="2 3">12B1</strain>
    </source>
</reference>
<feature type="region of interest" description="Disordered" evidence="1">
    <location>
        <begin position="1"/>
        <end position="61"/>
    </location>
</feature>
<proteinExistence type="predicted"/>
<dbReference type="AlphaFoldDB" id="A0AB34JIJ3"/>